<dbReference type="Pfam" id="PF00440">
    <property type="entry name" value="TetR_N"/>
    <property type="match status" value="1"/>
</dbReference>
<name>A0ABS5KJQ8_9ACTN</name>
<evidence type="ECO:0000256" key="1">
    <source>
        <dbReference type="ARBA" id="ARBA00023125"/>
    </source>
</evidence>
<dbReference type="InterPro" id="IPR009057">
    <property type="entry name" value="Homeodomain-like_sf"/>
</dbReference>
<feature type="DNA-binding region" description="H-T-H motif" evidence="2">
    <location>
        <begin position="32"/>
        <end position="51"/>
    </location>
</feature>
<dbReference type="PANTHER" id="PTHR30055">
    <property type="entry name" value="HTH-TYPE TRANSCRIPTIONAL REGULATOR RUTR"/>
    <property type="match status" value="1"/>
</dbReference>
<sequence>MAMETRARTSVRERLLAAADELFYAEGIASVGIDQVIKRAGVAKASLYNTFGSKDELVRAYLKGRHTQTRERMARELEVRYRTPRERLAGVFEVQGLIFAEPDFRGCAFMCASAESETGEAVEKATEEYRLWVHSLFLDLAFAAGVPSPETLARQLVVLYDGAGVSAWLDHDATVAKVSAGAAKALVDVAFA</sequence>
<proteinExistence type="predicted"/>
<dbReference type="InterPro" id="IPR050109">
    <property type="entry name" value="HTH-type_TetR-like_transc_reg"/>
</dbReference>
<reference evidence="4 5" key="1">
    <citation type="submission" date="2020-02" db="EMBL/GenBank/DDBJ databases">
        <title>Acidophilic actinobacteria isolated from forest soil.</title>
        <authorList>
            <person name="Golinska P."/>
        </authorList>
    </citation>
    <scope>NUCLEOTIDE SEQUENCE [LARGE SCALE GENOMIC DNA]</scope>
    <source>
        <strain evidence="4 5">NL8</strain>
    </source>
</reference>
<evidence type="ECO:0000313" key="4">
    <source>
        <dbReference type="EMBL" id="MBS2546418.1"/>
    </source>
</evidence>
<dbReference type="SUPFAM" id="SSF48498">
    <property type="entry name" value="Tetracyclin repressor-like, C-terminal domain"/>
    <property type="match status" value="1"/>
</dbReference>
<protein>
    <submittedName>
        <fullName evidence="4">TetR/AcrR family transcriptional regulator</fullName>
    </submittedName>
</protein>
<evidence type="ECO:0000256" key="2">
    <source>
        <dbReference type="PROSITE-ProRule" id="PRU00335"/>
    </source>
</evidence>
<keyword evidence="1 2" id="KW-0238">DNA-binding</keyword>
<feature type="domain" description="HTH tetR-type" evidence="3">
    <location>
        <begin position="9"/>
        <end position="69"/>
    </location>
</feature>
<dbReference type="PANTHER" id="PTHR30055:SF200">
    <property type="entry name" value="HTH-TYPE TRANSCRIPTIONAL REPRESSOR BDCR"/>
    <property type="match status" value="1"/>
</dbReference>
<dbReference type="InterPro" id="IPR036271">
    <property type="entry name" value="Tet_transcr_reg_TetR-rel_C_sf"/>
</dbReference>
<gene>
    <name evidence="4" type="ORF">KGQ19_06020</name>
</gene>
<dbReference type="PRINTS" id="PR00455">
    <property type="entry name" value="HTHTETR"/>
</dbReference>
<dbReference type="InterPro" id="IPR001647">
    <property type="entry name" value="HTH_TetR"/>
</dbReference>
<accession>A0ABS5KJQ8</accession>
<dbReference type="PROSITE" id="PS50977">
    <property type="entry name" value="HTH_TETR_2"/>
    <property type="match status" value="1"/>
</dbReference>
<dbReference type="EMBL" id="JAAFYZ010000013">
    <property type="protein sequence ID" value="MBS2546418.1"/>
    <property type="molecule type" value="Genomic_DNA"/>
</dbReference>
<evidence type="ECO:0000313" key="5">
    <source>
        <dbReference type="Proteomes" id="UP000730482"/>
    </source>
</evidence>
<dbReference type="Proteomes" id="UP000730482">
    <property type="component" value="Unassembled WGS sequence"/>
</dbReference>
<comment type="caution">
    <text evidence="4">The sequence shown here is derived from an EMBL/GenBank/DDBJ whole genome shotgun (WGS) entry which is preliminary data.</text>
</comment>
<evidence type="ECO:0000259" key="3">
    <source>
        <dbReference type="PROSITE" id="PS50977"/>
    </source>
</evidence>
<dbReference type="RefSeq" id="WP_212008067.1">
    <property type="nucleotide sequence ID" value="NZ_JAAFYZ010000013.1"/>
</dbReference>
<dbReference type="Gene3D" id="1.10.357.10">
    <property type="entry name" value="Tetracycline Repressor, domain 2"/>
    <property type="match status" value="1"/>
</dbReference>
<organism evidence="4 5">
    <name type="scientific">Catenulispora pinistramenti</name>
    <dbReference type="NCBI Taxonomy" id="2705254"/>
    <lineage>
        <taxon>Bacteria</taxon>
        <taxon>Bacillati</taxon>
        <taxon>Actinomycetota</taxon>
        <taxon>Actinomycetes</taxon>
        <taxon>Catenulisporales</taxon>
        <taxon>Catenulisporaceae</taxon>
        <taxon>Catenulispora</taxon>
    </lineage>
</organism>
<dbReference type="SUPFAM" id="SSF46689">
    <property type="entry name" value="Homeodomain-like"/>
    <property type="match status" value="1"/>
</dbReference>
<keyword evidence="5" id="KW-1185">Reference proteome</keyword>